<dbReference type="Gene3D" id="3.40.50.1000">
    <property type="entry name" value="HAD superfamily/HAD-like"/>
    <property type="match status" value="1"/>
</dbReference>
<reference evidence="9 10" key="1">
    <citation type="submission" date="2009-11" db="EMBL/GenBank/DDBJ databases">
        <title>Annotation of Allomyces macrogynus ATCC 38327.</title>
        <authorList>
            <consortium name="The Broad Institute Genome Sequencing Platform"/>
            <person name="Russ C."/>
            <person name="Cuomo C."/>
            <person name="Burger G."/>
            <person name="Gray M.W."/>
            <person name="Holland P.W.H."/>
            <person name="King N."/>
            <person name="Lang F.B.F."/>
            <person name="Roger A.J."/>
            <person name="Ruiz-Trillo I."/>
            <person name="Young S.K."/>
            <person name="Zeng Q."/>
            <person name="Gargeya S."/>
            <person name="Fitzgerald M."/>
            <person name="Haas B."/>
            <person name="Abouelleil A."/>
            <person name="Alvarado L."/>
            <person name="Arachchi H.M."/>
            <person name="Berlin A."/>
            <person name="Chapman S.B."/>
            <person name="Gearin G."/>
            <person name="Goldberg J."/>
            <person name="Griggs A."/>
            <person name="Gujja S."/>
            <person name="Hansen M."/>
            <person name="Heiman D."/>
            <person name="Howarth C."/>
            <person name="Larimer J."/>
            <person name="Lui A."/>
            <person name="MacDonald P.J.P."/>
            <person name="McCowen C."/>
            <person name="Montmayeur A."/>
            <person name="Murphy C."/>
            <person name="Neiman D."/>
            <person name="Pearson M."/>
            <person name="Priest M."/>
            <person name="Roberts A."/>
            <person name="Saif S."/>
            <person name="Shea T."/>
            <person name="Sisk P."/>
            <person name="Stolte C."/>
            <person name="Sykes S."/>
            <person name="Wortman J."/>
            <person name="Nusbaum C."/>
            <person name="Birren B."/>
        </authorList>
    </citation>
    <scope>NUCLEOTIDE SEQUENCE [LARGE SCALE GENOMIC DNA]</scope>
    <source>
        <strain evidence="9 10">ATCC 38327</strain>
    </source>
</reference>
<evidence type="ECO:0000256" key="3">
    <source>
        <dbReference type="ARBA" id="ARBA00022801"/>
    </source>
</evidence>
<dbReference type="GO" id="GO:0016791">
    <property type="term" value="F:phosphatase activity"/>
    <property type="evidence" value="ECO:0007669"/>
    <property type="project" value="InterPro"/>
</dbReference>
<accession>A0A0L0SYX1</accession>
<feature type="binding site" evidence="7">
    <location>
        <position position="41"/>
    </location>
    <ligand>
        <name>Mg(2+)</name>
        <dbReference type="ChEBI" id="CHEBI:18420"/>
    </ligand>
</feature>
<feature type="binding site" evidence="6">
    <location>
        <position position="50"/>
    </location>
    <ligand>
        <name>substrate</name>
    </ligand>
</feature>
<name>A0A0L0SYX1_ALLM3</name>
<dbReference type="STRING" id="578462.A0A0L0SYX1"/>
<dbReference type="Pfam" id="PF06888">
    <property type="entry name" value="Put_Phosphatase"/>
    <property type="match status" value="1"/>
</dbReference>
<keyword evidence="4 7" id="KW-0460">Magnesium</keyword>
<dbReference type="PANTHER" id="PTHR20889:SF12">
    <property type="entry name" value="LP01149P"/>
    <property type="match status" value="1"/>
</dbReference>
<dbReference type="PANTHER" id="PTHR20889">
    <property type="entry name" value="PHOSPHATASE, ORPHAN 1, 2"/>
    <property type="match status" value="1"/>
</dbReference>
<organism evidence="9 10">
    <name type="scientific">Allomyces macrogynus (strain ATCC 38327)</name>
    <name type="common">Allomyces javanicus var. macrogynus</name>
    <dbReference type="NCBI Taxonomy" id="578462"/>
    <lineage>
        <taxon>Eukaryota</taxon>
        <taxon>Fungi</taxon>
        <taxon>Fungi incertae sedis</taxon>
        <taxon>Blastocladiomycota</taxon>
        <taxon>Blastocladiomycetes</taxon>
        <taxon>Blastocladiales</taxon>
        <taxon>Blastocladiaceae</taxon>
        <taxon>Allomyces</taxon>
    </lineage>
</organism>
<feature type="active site" description="Nucleophile" evidence="5">
    <location>
        <position position="39"/>
    </location>
</feature>
<dbReference type="VEuPathDB" id="FungiDB:AMAG_12482"/>
<dbReference type="NCBIfam" id="TIGR01488">
    <property type="entry name" value="HAD-SF-IB"/>
    <property type="match status" value="1"/>
</dbReference>
<reference evidence="10" key="2">
    <citation type="submission" date="2009-11" db="EMBL/GenBank/DDBJ databases">
        <title>The Genome Sequence of Allomyces macrogynus strain ATCC 38327.</title>
        <authorList>
            <consortium name="The Broad Institute Genome Sequencing Platform"/>
            <person name="Russ C."/>
            <person name="Cuomo C."/>
            <person name="Shea T."/>
            <person name="Young S.K."/>
            <person name="Zeng Q."/>
            <person name="Koehrsen M."/>
            <person name="Haas B."/>
            <person name="Borodovsky M."/>
            <person name="Guigo R."/>
            <person name="Alvarado L."/>
            <person name="Berlin A."/>
            <person name="Borenstein D."/>
            <person name="Chen Z."/>
            <person name="Engels R."/>
            <person name="Freedman E."/>
            <person name="Gellesch M."/>
            <person name="Goldberg J."/>
            <person name="Griggs A."/>
            <person name="Gujja S."/>
            <person name="Heiman D."/>
            <person name="Hepburn T."/>
            <person name="Howarth C."/>
            <person name="Jen D."/>
            <person name="Larson L."/>
            <person name="Lewis B."/>
            <person name="Mehta T."/>
            <person name="Park D."/>
            <person name="Pearson M."/>
            <person name="Roberts A."/>
            <person name="Saif S."/>
            <person name="Shenoy N."/>
            <person name="Sisk P."/>
            <person name="Stolte C."/>
            <person name="Sykes S."/>
            <person name="Walk T."/>
            <person name="White J."/>
            <person name="Yandava C."/>
            <person name="Burger G."/>
            <person name="Gray M.W."/>
            <person name="Holland P.W.H."/>
            <person name="King N."/>
            <person name="Lang F.B.F."/>
            <person name="Roger A.J."/>
            <person name="Ruiz-Trillo I."/>
            <person name="Lander E."/>
            <person name="Nusbaum C."/>
        </authorList>
    </citation>
    <scope>NUCLEOTIDE SEQUENCE [LARGE SCALE GENOMIC DNA]</scope>
    <source>
        <strain evidence="10">ATCC 38327</strain>
    </source>
</reference>
<evidence type="ECO:0000256" key="7">
    <source>
        <dbReference type="PIRSR" id="PIRSR031051-3"/>
    </source>
</evidence>
<dbReference type="GO" id="GO:0046872">
    <property type="term" value="F:metal ion binding"/>
    <property type="evidence" value="ECO:0007669"/>
    <property type="project" value="UniProtKB-KW"/>
</dbReference>
<evidence type="ECO:0000256" key="4">
    <source>
        <dbReference type="ARBA" id="ARBA00022842"/>
    </source>
</evidence>
<evidence type="ECO:0000313" key="10">
    <source>
        <dbReference type="Proteomes" id="UP000054350"/>
    </source>
</evidence>
<comment type="cofactor">
    <cofactor evidence="1 7">
        <name>Mg(2+)</name>
        <dbReference type="ChEBI" id="CHEBI:18420"/>
    </cofactor>
</comment>
<keyword evidence="3" id="KW-0378">Hydrolase</keyword>
<keyword evidence="2 7" id="KW-0479">Metal-binding</keyword>
<dbReference type="Proteomes" id="UP000054350">
    <property type="component" value="Unassembled WGS sequence"/>
</dbReference>
<sequence>MSSFLPPTPPGASPVTPPTRPVIGYRLPSPLPRALVVCDFDYSLIDADSDEWAITLGGTRPDAEVAMTRMAQRHRDGENWVYLVSEEIAGLFESKALADITALRELLAMIPMHRGTVALLHDLHARNVDVIVVSDANAFFIESILESYGVRHCVRDIITNQSRIVRSVSGHDLLKIAPLQAKPSAPSNGSKKLVAANCPRQRCNWNLCKSAQLAAYLSSRIQYDRVFYVGDGYNDLCPLALGLVDCAFVRADRRLHRELVAVESVENLVAELAVGMPVRQGRFNRMENADAVEGECGQESWYMTQSRVPCAAVLWATGDELQARVVRELERV</sequence>
<keyword evidence="10" id="KW-1185">Reference proteome</keyword>
<dbReference type="InterPro" id="IPR016965">
    <property type="entry name" value="Pase_PHOSPHO-typ"/>
</dbReference>
<evidence type="ECO:0000256" key="5">
    <source>
        <dbReference type="PIRSR" id="PIRSR031051-1"/>
    </source>
</evidence>
<evidence type="ECO:0000256" key="6">
    <source>
        <dbReference type="PIRSR" id="PIRSR031051-2"/>
    </source>
</evidence>
<dbReference type="InterPro" id="IPR036412">
    <property type="entry name" value="HAD-like_sf"/>
</dbReference>
<dbReference type="InterPro" id="IPR006384">
    <property type="entry name" value="HAD_hydro_PyrdxlP_Pase-like"/>
</dbReference>
<dbReference type="NCBIfam" id="TIGR01489">
    <property type="entry name" value="DKMTPPase-SF"/>
    <property type="match status" value="1"/>
</dbReference>
<protein>
    <submittedName>
        <fullName evidence="9">2,3-diketo-5-methylthio-1-phosphopentane phosphatase</fullName>
    </submittedName>
</protein>
<dbReference type="eggNOG" id="KOG3120">
    <property type="taxonomic scope" value="Eukaryota"/>
</dbReference>
<gene>
    <name evidence="9" type="ORF">AMAG_12482</name>
</gene>
<evidence type="ECO:0000313" key="9">
    <source>
        <dbReference type="EMBL" id="KNE67758.1"/>
    </source>
</evidence>
<dbReference type="EMBL" id="GG745354">
    <property type="protein sequence ID" value="KNE67758.1"/>
    <property type="molecule type" value="Genomic_DNA"/>
</dbReference>
<feature type="region of interest" description="Disordered" evidence="8">
    <location>
        <begin position="1"/>
        <end position="20"/>
    </location>
</feature>
<dbReference type="OrthoDB" id="10267182at2759"/>
<feature type="binding site" evidence="6">
    <location>
        <position position="135"/>
    </location>
    <ligand>
        <name>substrate</name>
    </ligand>
</feature>
<feature type="binding site" evidence="7">
    <location>
        <position position="39"/>
    </location>
    <ligand>
        <name>Mg(2+)</name>
        <dbReference type="ChEBI" id="CHEBI:18420"/>
    </ligand>
</feature>
<dbReference type="SUPFAM" id="SSF56784">
    <property type="entry name" value="HAD-like"/>
    <property type="match status" value="1"/>
</dbReference>
<proteinExistence type="predicted"/>
<dbReference type="InterPro" id="IPR023214">
    <property type="entry name" value="HAD_sf"/>
</dbReference>
<feature type="active site" description="Proton donor" evidence="5">
    <location>
        <position position="41"/>
    </location>
</feature>
<evidence type="ECO:0000256" key="2">
    <source>
        <dbReference type="ARBA" id="ARBA00022723"/>
    </source>
</evidence>
<dbReference type="AlphaFoldDB" id="A0A0L0SYX1"/>
<feature type="binding site" evidence="7">
    <location>
        <position position="231"/>
    </location>
    <ligand>
        <name>Mg(2+)</name>
        <dbReference type="ChEBI" id="CHEBI:18420"/>
    </ligand>
</feature>
<evidence type="ECO:0000256" key="1">
    <source>
        <dbReference type="ARBA" id="ARBA00001946"/>
    </source>
</evidence>
<evidence type="ECO:0000256" key="8">
    <source>
        <dbReference type="SAM" id="MobiDB-lite"/>
    </source>
</evidence>